<organism evidence="2 3">
    <name type="scientific">Streptomyces thermolilacinus SPC6</name>
    <dbReference type="NCBI Taxonomy" id="1306406"/>
    <lineage>
        <taxon>Bacteria</taxon>
        <taxon>Bacillati</taxon>
        <taxon>Actinomycetota</taxon>
        <taxon>Actinomycetes</taxon>
        <taxon>Kitasatosporales</taxon>
        <taxon>Streptomycetaceae</taxon>
        <taxon>Streptomyces</taxon>
    </lineage>
</organism>
<dbReference type="Proteomes" id="UP000095329">
    <property type="component" value="Unassembled WGS sequence"/>
</dbReference>
<dbReference type="STRING" id="1306406.J116_027290"/>
<reference evidence="2 3" key="1">
    <citation type="journal article" date="2013" name="Genome Announc.">
        <title>Genome Sequence of Streptomyces violaceusniger Strain SPC6, a Halotolerant Streptomycete That Exhibits Rapid Growth and Development.</title>
        <authorList>
            <person name="Chen X."/>
            <person name="Zhang B."/>
            <person name="Zhang W."/>
            <person name="Wu X."/>
            <person name="Zhang M."/>
            <person name="Chen T."/>
            <person name="Liu G."/>
            <person name="Dyson P."/>
        </authorList>
    </citation>
    <scope>NUCLEOTIDE SEQUENCE [LARGE SCALE GENOMIC DNA]</scope>
    <source>
        <strain evidence="2 3">SPC6</strain>
    </source>
</reference>
<dbReference type="AlphaFoldDB" id="A0A1D3DZ59"/>
<proteinExistence type="predicted"/>
<evidence type="ECO:0000313" key="2">
    <source>
        <dbReference type="EMBL" id="OEJ97607.1"/>
    </source>
</evidence>
<comment type="caution">
    <text evidence="2">The sequence shown here is derived from an EMBL/GenBank/DDBJ whole genome shotgun (WGS) entry which is preliminary data.</text>
</comment>
<accession>A0A1D3DZ59</accession>
<dbReference type="EMBL" id="ASHX02000001">
    <property type="protein sequence ID" value="OEJ97607.1"/>
    <property type="molecule type" value="Genomic_DNA"/>
</dbReference>
<evidence type="ECO:0000313" key="3">
    <source>
        <dbReference type="Proteomes" id="UP000095329"/>
    </source>
</evidence>
<name>A0A1D3DZ59_9ACTN</name>
<evidence type="ECO:0000256" key="1">
    <source>
        <dbReference type="SAM" id="MobiDB-lite"/>
    </source>
</evidence>
<sequence>MRRRAVHAPVGGYPDPHRTDLGGSMKDQPSRDRARERATEAPGAGSGAEDTAHRRDVPGTASTAEGYRPDEGTAAGEQLAGVEKDPESEEDRET</sequence>
<feature type="compositionally biased region" description="Basic and acidic residues" evidence="1">
    <location>
        <begin position="28"/>
        <end position="39"/>
    </location>
</feature>
<gene>
    <name evidence="2" type="ORF">J116_027290</name>
</gene>
<feature type="region of interest" description="Disordered" evidence="1">
    <location>
        <begin position="1"/>
        <end position="94"/>
    </location>
</feature>
<protein>
    <submittedName>
        <fullName evidence="2">Uncharacterized protein</fullName>
    </submittedName>
</protein>
<keyword evidence="3" id="KW-1185">Reference proteome</keyword>